<feature type="domain" description="Enoyl reductase (ER)" evidence="3">
    <location>
        <begin position="18"/>
        <end position="332"/>
    </location>
</feature>
<dbReference type="InterPro" id="IPR036291">
    <property type="entry name" value="NAD(P)-bd_dom_sf"/>
</dbReference>
<dbReference type="InterPro" id="IPR020843">
    <property type="entry name" value="ER"/>
</dbReference>
<dbReference type="Pfam" id="PF16884">
    <property type="entry name" value="ADH_N_2"/>
    <property type="match status" value="1"/>
</dbReference>
<evidence type="ECO:0000313" key="5">
    <source>
        <dbReference type="Proteomes" id="UP000219514"/>
    </source>
</evidence>
<evidence type="ECO:0000256" key="2">
    <source>
        <dbReference type="SAM" id="MobiDB-lite"/>
    </source>
</evidence>
<proteinExistence type="predicted"/>
<dbReference type="InterPro" id="IPR041694">
    <property type="entry name" value="ADH_N_2"/>
</dbReference>
<gene>
    <name evidence="4" type="ORF">SAMN06893097_10754</name>
</gene>
<dbReference type="Pfam" id="PF00107">
    <property type="entry name" value="ADH_zinc_N"/>
    <property type="match status" value="1"/>
</dbReference>
<dbReference type="RefSeq" id="WP_097207394.1">
    <property type="nucleotide sequence ID" value="NZ_JACHXB010000006.1"/>
</dbReference>
<dbReference type="CDD" id="cd05288">
    <property type="entry name" value="PGDH"/>
    <property type="match status" value="1"/>
</dbReference>
<dbReference type="FunFam" id="3.40.50.720:FF:000121">
    <property type="entry name" value="Prostaglandin reductase 2"/>
    <property type="match status" value="1"/>
</dbReference>
<dbReference type="InterPro" id="IPR011032">
    <property type="entry name" value="GroES-like_sf"/>
</dbReference>
<dbReference type="AlphaFoldDB" id="A0A285EGT8"/>
<evidence type="ECO:0000313" key="4">
    <source>
        <dbReference type="EMBL" id="SNX97414.1"/>
    </source>
</evidence>
<dbReference type="PANTHER" id="PTHR43205">
    <property type="entry name" value="PROSTAGLANDIN REDUCTASE"/>
    <property type="match status" value="1"/>
</dbReference>
<feature type="region of interest" description="Disordered" evidence="2">
    <location>
        <begin position="1"/>
        <end position="20"/>
    </location>
</feature>
<dbReference type="SUPFAM" id="SSF51735">
    <property type="entry name" value="NAD(P)-binding Rossmann-fold domains"/>
    <property type="match status" value="1"/>
</dbReference>
<dbReference type="InterPro" id="IPR045010">
    <property type="entry name" value="MDR_fam"/>
</dbReference>
<dbReference type="SMART" id="SM00829">
    <property type="entry name" value="PKS_ER"/>
    <property type="match status" value="1"/>
</dbReference>
<name>A0A285EGT8_9ACTN</name>
<accession>A0A285EGT8</accession>
<keyword evidence="1" id="KW-0560">Oxidoreductase</keyword>
<dbReference type="Gene3D" id="3.40.50.720">
    <property type="entry name" value="NAD(P)-binding Rossmann-like Domain"/>
    <property type="match status" value="1"/>
</dbReference>
<dbReference type="Proteomes" id="UP000219514">
    <property type="component" value="Unassembled WGS sequence"/>
</dbReference>
<dbReference type="EMBL" id="OBDO01000007">
    <property type="protein sequence ID" value="SNX97414.1"/>
    <property type="molecule type" value="Genomic_DNA"/>
</dbReference>
<sequence>MSTTTREWHLAARPHGEPTPEDFRLVEVPVPEPGEGQVVVRMVAMSVDPYMRGRMRSGPSYAPPWEVGAVMSGGAVGRVVASRAPDLPEGTLVLTDAAWREIAVLDAGAVRRLPSPTDVPPSWFLGVLGMPGLTAYAGLFRVAAFTPGDDVLVSGAAGAVGSLAGQFARLRGAGSVVGSAGSPEKVAWLTGELGFTTAFDYHSGVAEGVAAAAPDGVDVFFDNVGGAHLEAAIGALRVHGRAALCGSISGYNAVEPPPGPRNMSLMVGKRLTLRGFLVGDHTDLRAEFTDTVSGWLRSGDLVVRETEYQGIENAVPAFLDLMRGVNTGKMVVRLTSDPD</sequence>
<evidence type="ECO:0000256" key="1">
    <source>
        <dbReference type="ARBA" id="ARBA00023002"/>
    </source>
</evidence>
<dbReference type="PANTHER" id="PTHR43205:SF7">
    <property type="entry name" value="PROSTAGLANDIN REDUCTASE 1"/>
    <property type="match status" value="1"/>
</dbReference>
<dbReference type="GO" id="GO:0016628">
    <property type="term" value="F:oxidoreductase activity, acting on the CH-CH group of donors, NAD or NADP as acceptor"/>
    <property type="evidence" value="ECO:0007669"/>
    <property type="project" value="InterPro"/>
</dbReference>
<dbReference type="OrthoDB" id="9805663at2"/>
<dbReference type="Gene3D" id="3.90.180.10">
    <property type="entry name" value="Medium-chain alcohol dehydrogenases, catalytic domain"/>
    <property type="match status" value="1"/>
</dbReference>
<evidence type="ECO:0000259" key="3">
    <source>
        <dbReference type="SMART" id="SM00829"/>
    </source>
</evidence>
<reference evidence="4 5" key="1">
    <citation type="submission" date="2017-09" db="EMBL/GenBank/DDBJ databases">
        <authorList>
            <person name="Ehlers B."/>
            <person name="Leendertz F.H."/>
        </authorList>
    </citation>
    <scope>NUCLEOTIDE SEQUENCE [LARGE SCALE GENOMIC DNA]</scope>
    <source>
        <strain evidence="4 5">DSM 46844</strain>
    </source>
</reference>
<organism evidence="4 5">
    <name type="scientific">Geodermatophilus sabuli</name>
    <dbReference type="NCBI Taxonomy" id="1564158"/>
    <lineage>
        <taxon>Bacteria</taxon>
        <taxon>Bacillati</taxon>
        <taxon>Actinomycetota</taxon>
        <taxon>Actinomycetes</taxon>
        <taxon>Geodermatophilales</taxon>
        <taxon>Geodermatophilaceae</taxon>
        <taxon>Geodermatophilus</taxon>
    </lineage>
</organism>
<keyword evidence="5" id="KW-1185">Reference proteome</keyword>
<dbReference type="SUPFAM" id="SSF50129">
    <property type="entry name" value="GroES-like"/>
    <property type="match status" value="1"/>
</dbReference>
<dbReference type="InterPro" id="IPR013149">
    <property type="entry name" value="ADH-like_C"/>
</dbReference>
<protein>
    <recommendedName>
        <fullName evidence="3">Enoyl reductase (ER) domain-containing protein</fullName>
    </recommendedName>
</protein>